<accession>A0ABM7HFQ2</accession>
<dbReference type="RefSeq" id="WP_213467708.1">
    <property type="nucleotide sequence ID" value="NZ_AP022322.1"/>
</dbReference>
<dbReference type="Proteomes" id="UP000679260">
    <property type="component" value="Chromosome"/>
</dbReference>
<evidence type="ECO:0000313" key="1">
    <source>
        <dbReference type="EMBL" id="BBU35889.1"/>
    </source>
</evidence>
<sequence length="79" mass="9403">MTKDEFWEAINTGGKVYTYDDKFDFYAVFTKGAYEIYPVPVPDYIDSDNYEKYKTFDGMLRSFMIFDKPLGECLNKIEY</sequence>
<protein>
    <submittedName>
        <fullName evidence="1">Uncharacterized protein</fullName>
    </submittedName>
</protein>
<organism evidence="1 2">
    <name type="scientific">Veillonella orientalis</name>
    <dbReference type="NCBI Taxonomy" id="2682455"/>
    <lineage>
        <taxon>Bacteria</taxon>
        <taxon>Bacillati</taxon>
        <taxon>Bacillota</taxon>
        <taxon>Negativicutes</taxon>
        <taxon>Veillonellales</taxon>
        <taxon>Veillonellaceae</taxon>
        <taxon>Veillonella</taxon>
    </lineage>
</organism>
<keyword evidence="2" id="KW-1185">Reference proteome</keyword>
<evidence type="ECO:0000313" key="2">
    <source>
        <dbReference type="Proteomes" id="UP000679260"/>
    </source>
</evidence>
<reference evidence="1 2" key="1">
    <citation type="submission" date="2020-01" db="EMBL/GenBank/DDBJ databases">
        <title>Veillonella burapaensis sp. nov., anaerobic, Gram-stain-negative coccus isolated from saliva of a Thai child.</title>
        <authorList>
            <person name="Mashima I."/>
            <person name="Theodorea C."/>
            <person name="Nakazawa F."/>
            <person name="Thaweboon B."/>
            <person name="Thaweboon S."/>
            <person name="Tamai R."/>
            <person name="Kiyoura Y."/>
        </authorList>
    </citation>
    <scope>NUCLEOTIDE SEQUENCE [LARGE SCALE GENOMIC DNA]</scope>
    <source>
        <strain evidence="1 2">S12025-13</strain>
    </source>
</reference>
<proteinExistence type="predicted"/>
<name>A0ABM7HFQ2_9FIRM</name>
<gene>
    <name evidence="1" type="ORF">VEIS1202513_04100</name>
</gene>
<dbReference type="EMBL" id="AP022322">
    <property type="protein sequence ID" value="BBU35889.1"/>
    <property type="molecule type" value="Genomic_DNA"/>
</dbReference>